<proteinExistence type="predicted"/>
<feature type="coiled-coil region" evidence="1">
    <location>
        <begin position="543"/>
        <end position="570"/>
    </location>
</feature>
<sequence>MSKIEVSQKIKELKASLKIMGSNLLEAARQFGASKETRTILKGQIDNINENFLFVIVGEVNAGKSSFVNALLGSPVCATSHEICTQDVQKIIYGESEKLSQNSHERITTREFPTEILKELTVVDTPGTNSRELDHQIITERFIPKCNLVLFVFQLDNIHVQSAWDLFKKIKGEWSKKVVFILTKADRYTEEEKINYKNILHQYALNEHVESPLIYITSSKLEDEGNLESSGFEPIREYINKDVLKDAATNKIIEDVKIIKKLMADINQEFDLRKNKYETDFGTRERIDRIISSKESLTLANIQGLTQKCMNAYDANTEKTLEELNKGIGFFSFTFKSIRSMFGGESTQDWLENINKQHVQQLNKDTNLVLDGGIDSLKSDITYMVIGVKEELDSLENLRIHPTEMFNKIDQKRNEIVHSLKQNLTDFIDKSDVFKGEKIAKGNGVDYTGVNVAGGVAAVGGALTFITQISVLDITGGIATGLGLLLAGGIAFSKKGKYIAAVKEALAQKRMTFEESLTKNLSSYFQQIKTKINDQFTDFDHHLKSEKNQIMDYDKMAHELKNELKDVERKIFKVF</sequence>
<accession>A0A915YDK8</accession>
<name>A0A915YDK8_9BACT</name>
<keyword evidence="4" id="KW-1185">Reference proteome</keyword>
<dbReference type="Gene3D" id="3.40.50.300">
    <property type="entry name" value="P-loop containing nucleotide triphosphate hydrolases"/>
    <property type="match status" value="1"/>
</dbReference>
<evidence type="ECO:0000256" key="1">
    <source>
        <dbReference type="SAM" id="Coils"/>
    </source>
</evidence>
<dbReference type="PANTHER" id="PTHR43681:SF1">
    <property type="entry name" value="SARCALUMENIN"/>
    <property type="match status" value="1"/>
</dbReference>
<dbReference type="InterPro" id="IPR006073">
    <property type="entry name" value="GTP-bd"/>
</dbReference>
<evidence type="ECO:0000313" key="4">
    <source>
        <dbReference type="Proteomes" id="UP001060919"/>
    </source>
</evidence>
<gene>
    <name evidence="3" type="ORF">AsAng_0018110</name>
</gene>
<evidence type="ECO:0000313" key="3">
    <source>
        <dbReference type="EMBL" id="BDS11100.1"/>
    </source>
</evidence>
<dbReference type="InterPro" id="IPR027417">
    <property type="entry name" value="P-loop_NTPase"/>
</dbReference>
<dbReference type="AlphaFoldDB" id="A0A915YDK8"/>
<dbReference type="Proteomes" id="UP001060919">
    <property type="component" value="Chromosome"/>
</dbReference>
<evidence type="ECO:0000259" key="2">
    <source>
        <dbReference type="Pfam" id="PF01926"/>
    </source>
</evidence>
<dbReference type="PANTHER" id="PTHR43681">
    <property type="entry name" value="TRANSMEMBRANE GTPASE FZO"/>
    <property type="match status" value="1"/>
</dbReference>
<dbReference type="EMBL" id="AP026867">
    <property type="protein sequence ID" value="BDS11100.1"/>
    <property type="molecule type" value="Genomic_DNA"/>
</dbReference>
<dbReference type="Pfam" id="PF01926">
    <property type="entry name" value="MMR_HSR1"/>
    <property type="match status" value="1"/>
</dbReference>
<keyword evidence="1" id="KW-0175">Coiled coil</keyword>
<dbReference type="CDD" id="cd09912">
    <property type="entry name" value="DLP_2"/>
    <property type="match status" value="1"/>
</dbReference>
<protein>
    <submittedName>
        <fullName evidence="3">Dynamin family protein</fullName>
    </submittedName>
</protein>
<organism evidence="3 4">
    <name type="scientific">Aureispira anguillae</name>
    <dbReference type="NCBI Taxonomy" id="2864201"/>
    <lineage>
        <taxon>Bacteria</taxon>
        <taxon>Pseudomonadati</taxon>
        <taxon>Bacteroidota</taxon>
        <taxon>Saprospiria</taxon>
        <taxon>Saprospirales</taxon>
        <taxon>Saprospiraceae</taxon>
        <taxon>Aureispira</taxon>
    </lineage>
</organism>
<dbReference type="SUPFAM" id="SSF52540">
    <property type="entry name" value="P-loop containing nucleoside triphosphate hydrolases"/>
    <property type="match status" value="1"/>
</dbReference>
<dbReference type="RefSeq" id="WP_264792307.1">
    <property type="nucleotide sequence ID" value="NZ_AP026867.1"/>
</dbReference>
<reference evidence="3" key="1">
    <citation type="submission" date="2022-09" db="EMBL/GenBank/DDBJ databases">
        <title>Aureispira anguillicida sp. nov., isolated from Leptocephalus of Japanese eel Anguilla japonica.</title>
        <authorList>
            <person name="Yuasa K."/>
            <person name="Mekata T."/>
            <person name="Ikunari K."/>
        </authorList>
    </citation>
    <scope>NUCLEOTIDE SEQUENCE</scope>
    <source>
        <strain evidence="3">EL160426</strain>
    </source>
</reference>
<dbReference type="KEGG" id="aup:AsAng_0018110"/>
<dbReference type="GO" id="GO:0005525">
    <property type="term" value="F:GTP binding"/>
    <property type="evidence" value="ECO:0007669"/>
    <property type="project" value="InterPro"/>
</dbReference>
<dbReference type="InterPro" id="IPR051943">
    <property type="entry name" value="TRAFAC_Dynamin-like_GTPase"/>
</dbReference>
<feature type="domain" description="G" evidence="2">
    <location>
        <begin position="55"/>
        <end position="184"/>
    </location>
</feature>